<dbReference type="InterPro" id="IPR011034">
    <property type="entry name" value="Formyl_transferase-like_C_sf"/>
</dbReference>
<dbReference type="PANTHER" id="PTHR11138:SF5">
    <property type="entry name" value="METHIONYL-TRNA FORMYLTRANSFERASE, MITOCHONDRIAL"/>
    <property type="match status" value="1"/>
</dbReference>
<dbReference type="InterPro" id="IPR002376">
    <property type="entry name" value="Formyl_transf_N"/>
</dbReference>
<sequence length="315" mass="34377">MRAVFMGTPDFAVSILDAVIEMGVEVTAVVTQPDRPKGRGKAVQISDVKARAMELGLPVYQPVRIKKDPEFVELLRNMAPDVMVVAAFGQILPKEVLEIPRLGCINVHASLLPKYRGSAPIQWSVINGDRTAGVTTMQMDIGMDTGDMLEKAEIELAPDETGGSLFDRLAVLGAELIQSTLRKAEAGELHPEKQNEEEATHAAMLTKEMGDIDWSKDAESIERLIRGLNPWPSAFSALDGKVIKIWKAQVLPESASSEKKEVGEVVSVSKTAFDVKTGKGLLRILELQPSGKKRMAADAFLRGYPVKEGDRFVKA</sequence>
<keyword evidence="6 8" id="KW-0648">Protein biosynthesis</keyword>
<evidence type="ECO:0000256" key="4">
    <source>
        <dbReference type="ARBA" id="ARBA00016014"/>
    </source>
</evidence>
<dbReference type="Gene3D" id="3.40.50.170">
    <property type="entry name" value="Formyl transferase, N-terminal domain"/>
    <property type="match status" value="1"/>
</dbReference>
<dbReference type="CDD" id="cd08646">
    <property type="entry name" value="FMT_core_Met-tRNA-FMT_N"/>
    <property type="match status" value="1"/>
</dbReference>
<evidence type="ECO:0000256" key="5">
    <source>
        <dbReference type="ARBA" id="ARBA00022679"/>
    </source>
</evidence>
<proteinExistence type="inferred from homology"/>
<dbReference type="OrthoDB" id="9802815at2"/>
<comment type="function">
    <text evidence="1 8">Attaches a formyl group to the free amino group of methionyl-tRNA(fMet). The formyl group appears to play a dual role in the initiator identity of N-formylmethionyl-tRNA by promoting its recognition by IF2 and preventing the misappropriation of this tRNA by the elongation apparatus.</text>
</comment>
<accession>A0A1I0E259</accession>
<comment type="similarity">
    <text evidence="2 8">Belongs to the Fmt family.</text>
</comment>
<dbReference type="Proteomes" id="UP000199820">
    <property type="component" value="Unassembled WGS sequence"/>
</dbReference>
<dbReference type="InterPro" id="IPR037022">
    <property type="entry name" value="Formyl_trans_C_sf"/>
</dbReference>
<organism evidence="11 12">
    <name type="scientific">[Clostridium] aminophilum</name>
    <dbReference type="NCBI Taxonomy" id="1526"/>
    <lineage>
        <taxon>Bacteria</taxon>
        <taxon>Bacillati</taxon>
        <taxon>Bacillota</taxon>
        <taxon>Clostridia</taxon>
        <taxon>Lachnospirales</taxon>
        <taxon>Lachnospiraceae</taxon>
    </lineage>
</organism>
<evidence type="ECO:0000256" key="3">
    <source>
        <dbReference type="ARBA" id="ARBA00012261"/>
    </source>
</evidence>
<reference evidence="11 12" key="1">
    <citation type="submission" date="2016-10" db="EMBL/GenBank/DDBJ databases">
        <authorList>
            <person name="de Groot N.N."/>
        </authorList>
    </citation>
    <scope>NUCLEOTIDE SEQUENCE [LARGE SCALE GENOMIC DNA]</scope>
    <source>
        <strain evidence="11 12">KH1P1</strain>
    </source>
</reference>
<comment type="catalytic activity">
    <reaction evidence="7 8">
        <text>L-methionyl-tRNA(fMet) + (6R)-10-formyltetrahydrofolate = N-formyl-L-methionyl-tRNA(fMet) + (6S)-5,6,7,8-tetrahydrofolate + H(+)</text>
        <dbReference type="Rhea" id="RHEA:24380"/>
        <dbReference type="Rhea" id="RHEA-COMP:9952"/>
        <dbReference type="Rhea" id="RHEA-COMP:9953"/>
        <dbReference type="ChEBI" id="CHEBI:15378"/>
        <dbReference type="ChEBI" id="CHEBI:57453"/>
        <dbReference type="ChEBI" id="CHEBI:78530"/>
        <dbReference type="ChEBI" id="CHEBI:78844"/>
        <dbReference type="ChEBI" id="CHEBI:195366"/>
        <dbReference type="EC" id="2.1.2.9"/>
    </reaction>
</comment>
<dbReference type="HAMAP" id="MF_00182">
    <property type="entry name" value="Formyl_trans"/>
    <property type="match status" value="1"/>
</dbReference>
<dbReference type="InterPro" id="IPR005794">
    <property type="entry name" value="Fmt"/>
</dbReference>
<dbReference type="Gene3D" id="3.10.25.10">
    <property type="entry name" value="Formyl transferase, C-terminal domain"/>
    <property type="match status" value="1"/>
</dbReference>
<evidence type="ECO:0000313" key="12">
    <source>
        <dbReference type="Proteomes" id="UP000199820"/>
    </source>
</evidence>
<dbReference type="Pfam" id="PF00551">
    <property type="entry name" value="Formyl_trans_N"/>
    <property type="match status" value="1"/>
</dbReference>
<feature type="domain" description="Formyl transferase C-terminal" evidence="10">
    <location>
        <begin position="205"/>
        <end position="304"/>
    </location>
</feature>
<dbReference type="GO" id="GO:0005829">
    <property type="term" value="C:cytosol"/>
    <property type="evidence" value="ECO:0007669"/>
    <property type="project" value="TreeGrafter"/>
</dbReference>
<feature type="domain" description="Formyl transferase N-terminal" evidence="9">
    <location>
        <begin position="2"/>
        <end position="178"/>
    </location>
</feature>
<dbReference type="GO" id="GO:0004479">
    <property type="term" value="F:methionyl-tRNA formyltransferase activity"/>
    <property type="evidence" value="ECO:0007669"/>
    <property type="project" value="UniProtKB-UniRule"/>
</dbReference>
<evidence type="ECO:0000256" key="8">
    <source>
        <dbReference type="HAMAP-Rule" id="MF_00182"/>
    </source>
</evidence>
<evidence type="ECO:0000256" key="1">
    <source>
        <dbReference type="ARBA" id="ARBA00002606"/>
    </source>
</evidence>
<evidence type="ECO:0000256" key="6">
    <source>
        <dbReference type="ARBA" id="ARBA00022917"/>
    </source>
</evidence>
<dbReference type="STRING" id="1526.SAMN02910262_00609"/>
<dbReference type="InterPro" id="IPR005793">
    <property type="entry name" value="Formyl_trans_C"/>
</dbReference>
<dbReference type="SUPFAM" id="SSF50486">
    <property type="entry name" value="FMT C-terminal domain-like"/>
    <property type="match status" value="1"/>
</dbReference>
<dbReference type="InterPro" id="IPR041711">
    <property type="entry name" value="Met-tRNA-FMT_N"/>
</dbReference>
<keyword evidence="12" id="KW-1185">Reference proteome</keyword>
<dbReference type="eggNOG" id="COG0223">
    <property type="taxonomic scope" value="Bacteria"/>
</dbReference>
<evidence type="ECO:0000256" key="7">
    <source>
        <dbReference type="ARBA" id="ARBA00048558"/>
    </source>
</evidence>
<gene>
    <name evidence="8" type="primary">fmt</name>
    <name evidence="11" type="ORF">SAMN04487771_101615</name>
</gene>
<dbReference type="PROSITE" id="PS00373">
    <property type="entry name" value="GART"/>
    <property type="match status" value="1"/>
</dbReference>
<evidence type="ECO:0000256" key="2">
    <source>
        <dbReference type="ARBA" id="ARBA00010699"/>
    </source>
</evidence>
<evidence type="ECO:0000259" key="10">
    <source>
        <dbReference type="Pfam" id="PF02911"/>
    </source>
</evidence>
<keyword evidence="5 8" id="KW-0808">Transferase</keyword>
<dbReference type="SUPFAM" id="SSF53328">
    <property type="entry name" value="Formyltransferase"/>
    <property type="match status" value="1"/>
</dbReference>
<dbReference type="NCBIfam" id="TIGR00460">
    <property type="entry name" value="fmt"/>
    <property type="match status" value="1"/>
</dbReference>
<dbReference type="InterPro" id="IPR036477">
    <property type="entry name" value="Formyl_transf_N_sf"/>
</dbReference>
<dbReference type="Pfam" id="PF02911">
    <property type="entry name" value="Formyl_trans_C"/>
    <property type="match status" value="1"/>
</dbReference>
<dbReference type="AlphaFoldDB" id="A0A1I0E259"/>
<dbReference type="EC" id="2.1.2.9" evidence="3 8"/>
<dbReference type="PANTHER" id="PTHR11138">
    <property type="entry name" value="METHIONYL-TRNA FORMYLTRANSFERASE"/>
    <property type="match status" value="1"/>
</dbReference>
<dbReference type="InterPro" id="IPR001555">
    <property type="entry name" value="GART_AS"/>
</dbReference>
<feature type="binding site" evidence="8">
    <location>
        <begin position="110"/>
        <end position="113"/>
    </location>
    <ligand>
        <name>(6S)-5,6,7,8-tetrahydrofolate</name>
        <dbReference type="ChEBI" id="CHEBI:57453"/>
    </ligand>
</feature>
<name>A0A1I0E259_9FIRM</name>
<evidence type="ECO:0000313" key="11">
    <source>
        <dbReference type="EMBL" id="SET39154.1"/>
    </source>
</evidence>
<dbReference type="EMBL" id="FOIL01000016">
    <property type="protein sequence ID" value="SET39154.1"/>
    <property type="molecule type" value="Genomic_DNA"/>
</dbReference>
<protein>
    <recommendedName>
        <fullName evidence="4 8">Methionyl-tRNA formyltransferase</fullName>
        <ecNumber evidence="3 8">2.1.2.9</ecNumber>
    </recommendedName>
</protein>
<evidence type="ECO:0000259" key="9">
    <source>
        <dbReference type="Pfam" id="PF00551"/>
    </source>
</evidence>
<dbReference type="InterPro" id="IPR044135">
    <property type="entry name" value="Met-tRNA-FMT_C"/>
</dbReference>
<dbReference type="RefSeq" id="WP_074649273.1">
    <property type="nucleotide sequence ID" value="NZ_FOIL01000016.1"/>
</dbReference>
<dbReference type="CDD" id="cd08704">
    <property type="entry name" value="Met_tRNA_FMT_C"/>
    <property type="match status" value="1"/>
</dbReference>